<organism evidence="2 3">
    <name type="scientific">Alishewanella maricola</name>
    <dbReference type="NCBI Taxonomy" id="2795740"/>
    <lineage>
        <taxon>Bacteria</taxon>
        <taxon>Pseudomonadati</taxon>
        <taxon>Pseudomonadota</taxon>
        <taxon>Gammaproteobacteria</taxon>
        <taxon>Alteromonadales</taxon>
        <taxon>Alteromonadaceae</taxon>
        <taxon>Alishewanella</taxon>
    </lineage>
</organism>
<dbReference type="Proteomes" id="UP000633814">
    <property type="component" value="Unassembled WGS sequence"/>
</dbReference>
<evidence type="ECO:0000313" key="3">
    <source>
        <dbReference type="Proteomes" id="UP000633814"/>
    </source>
</evidence>
<evidence type="ECO:0000256" key="1">
    <source>
        <dbReference type="SAM" id="SignalP"/>
    </source>
</evidence>
<reference evidence="2 3" key="1">
    <citation type="submission" date="2021-10" db="EMBL/GenBank/DDBJ databases">
        <title>Alishewanella koreense sp. nov. isolated from seawater of southwestern coast in South Korea and the proposal for the reclassification of Rheinheimera perlucida and Rheinheimera tuosuensis as Arsukibacterium perlucida and Arsukibacterium tuosuensis.</title>
        <authorList>
            <person name="Kim K.H."/>
            <person name="Ruan W."/>
            <person name="Kim K.R."/>
            <person name="Baek J.H."/>
            <person name="Jeon C.O."/>
        </authorList>
    </citation>
    <scope>NUCLEOTIDE SEQUENCE [LARGE SCALE GENOMIC DNA]</scope>
    <source>
        <strain evidence="2 3">16-MA</strain>
    </source>
</reference>
<sequence length="111" mass="12739">MRSWIVTLGLLLSFSAGQLAAAPAFQQIPLPNDAQEMARLETKMPAVLHYFSQQTQQDLLLFYITALGEPNQQKTLATQKQLYFFREQQQIRVVIAERNGWREVSVMVQGR</sequence>
<keyword evidence="1" id="KW-0732">Signal</keyword>
<feature type="signal peptide" evidence="1">
    <location>
        <begin position="1"/>
        <end position="21"/>
    </location>
</feature>
<name>A0ABS8C049_9ALTE</name>
<comment type="caution">
    <text evidence="2">The sequence shown here is derived from an EMBL/GenBank/DDBJ whole genome shotgun (WGS) entry which is preliminary data.</text>
</comment>
<dbReference type="EMBL" id="JAEINI020000001">
    <property type="protein sequence ID" value="MCB5225684.1"/>
    <property type="molecule type" value="Genomic_DNA"/>
</dbReference>
<protein>
    <submittedName>
        <fullName evidence="2">Uncharacterized protein</fullName>
    </submittedName>
</protein>
<evidence type="ECO:0000313" key="2">
    <source>
        <dbReference type="EMBL" id="MCB5225684.1"/>
    </source>
</evidence>
<feature type="chain" id="PRO_5045129661" evidence="1">
    <location>
        <begin position="22"/>
        <end position="111"/>
    </location>
</feature>
<accession>A0ABS8C049</accession>
<keyword evidence="3" id="KW-1185">Reference proteome</keyword>
<dbReference type="RefSeq" id="WP_226749770.1">
    <property type="nucleotide sequence ID" value="NZ_JAEINI020000001.1"/>
</dbReference>
<proteinExistence type="predicted"/>
<gene>
    <name evidence="2" type="ORF">JAO78_002510</name>
</gene>